<keyword evidence="8" id="KW-1185">Reference proteome</keyword>
<dbReference type="Proteomes" id="UP000784294">
    <property type="component" value="Unassembled WGS sequence"/>
</dbReference>
<keyword evidence="5" id="KW-0030">Aminoacyl-tRNA synthetase</keyword>
<name>A0A448X0U0_9PLAT</name>
<accession>A0A448X0U0</accession>
<gene>
    <name evidence="7" type="ORF">PXEA_LOCUS18449</name>
</gene>
<comment type="caution">
    <text evidence="7">The sequence shown here is derived from an EMBL/GenBank/DDBJ whole genome shotgun (WGS) entry which is preliminary data.</text>
</comment>
<reference evidence="7" key="1">
    <citation type="submission" date="2018-11" db="EMBL/GenBank/DDBJ databases">
        <authorList>
            <consortium name="Pathogen Informatics"/>
        </authorList>
    </citation>
    <scope>NUCLEOTIDE SEQUENCE</scope>
</reference>
<keyword evidence="2" id="KW-0547">Nucleotide-binding</keyword>
<dbReference type="GO" id="GO:0004812">
    <property type="term" value="F:aminoacyl-tRNA ligase activity"/>
    <property type="evidence" value="ECO:0007669"/>
    <property type="project" value="UniProtKB-KW"/>
</dbReference>
<feature type="domain" description="Methionyl/Leucyl tRNA synthetase" evidence="6">
    <location>
        <begin position="73"/>
        <end position="118"/>
    </location>
</feature>
<keyword evidence="4" id="KW-0648">Protein biosynthesis</keyword>
<dbReference type="GO" id="GO:0006418">
    <property type="term" value="P:tRNA aminoacylation for protein translation"/>
    <property type="evidence" value="ECO:0007669"/>
    <property type="project" value="InterPro"/>
</dbReference>
<evidence type="ECO:0000256" key="4">
    <source>
        <dbReference type="ARBA" id="ARBA00022917"/>
    </source>
</evidence>
<dbReference type="InterPro" id="IPR015413">
    <property type="entry name" value="Methionyl/Leucyl_tRNA_Synth"/>
</dbReference>
<dbReference type="Pfam" id="PF09334">
    <property type="entry name" value="tRNA-synt_1g"/>
    <property type="match status" value="1"/>
</dbReference>
<keyword evidence="1" id="KW-0436">Ligase</keyword>
<sequence length="121" mass="13216">MSKSLGNIIDPFIEEAVLTLYPGSGRASFNSTEIISATCLHSRPPHTSSPFSEGTNQTFDDMVLKSVVIPSDDICREGLRYVLLRCSALSADSDYSRKAAVEQINTELVNWLGNLLSSCIM</sequence>
<evidence type="ECO:0000256" key="3">
    <source>
        <dbReference type="ARBA" id="ARBA00022840"/>
    </source>
</evidence>
<evidence type="ECO:0000256" key="2">
    <source>
        <dbReference type="ARBA" id="ARBA00022741"/>
    </source>
</evidence>
<evidence type="ECO:0000256" key="5">
    <source>
        <dbReference type="ARBA" id="ARBA00023146"/>
    </source>
</evidence>
<dbReference type="GO" id="GO:0005524">
    <property type="term" value="F:ATP binding"/>
    <property type="evidence" value="ECO:0007669"/>
    <property type="project" value="UniProtKB-KW"/>
</dbReference>
<proteinExistence type="predicted"/>
<evidence type="ECO:0000259" key="6">
    <source>
        <dbReference type="Pfam" id="PF09334"/>
    </source>
</evidence>
<keyword evidence="3" id="KW-0067">ATP-binding</keyword>
<protein>
    <recommendedName>
        <fullName evidence="6">Methionyl/Leucyl tRNA synthetase domain-containing protein</fullName>
    </recommendedName>
</protein>
<dbReference type="EMBL" id="CAAALY010071117">
    <property type="protein sequence ID" value="VEL25009.1"/>
    <property type="molecule type" value="Genomic_DNA"/>
</dbReference>
<evidence type="ECO:0000313" key="8">
    <source>
        <dbReference type="Proteomes" id="UP000784294"/>
    </source>
</evidence>
<dbReference type="OrthoDB" id="5844513at2759"/>
<dbReference type="AlphaFoldDB" id="A0A448X0U0"/>
<evidence type="ECO:0000313" key="7">
    <source>
        <dbReference type="EMBL" id="VEL25009.1"/>
    </source>
</evidence>
<evidence type="ECO:0000256" key="1">
    <source>
        <dbReference type="ARBA" id="ARBA00022598"/>
    </source>
</evidence>
<organism evidence="7 8">
    <name type="scientific">Protopolystoma xenopodis</name>
    <dbReference type="NCBI Taxonomy" id="117903"/>
    <lineage>
        <taxon>Eukaryota</taxon>
        <taxon>Metazoa</taxon>
        <taxon>Spiralia</taxon>
        <taxon>Lophotrochozoa</taxon>
        <taxon>Platyhelminthes</taxon>
        <taxon>Monogenea</taxon>
        <taxon>Polyopisthocotylea</taxon>
        <taxon>Polystomatidea</taxon>
        <taxon>Polystomatidae</taxon>
        <taxon>Protopolystoma</taxon>
    </lineage>
</organism>